<dbReference type="PANTHER" id="PTHR31576:SF2">
    <property type="entry name" value="TATA BOX-BINDING PROTEIN-ASSOCIATED FACTOR RNA POLYMERASE I SUBUNIT B"/>
    <property type="match status" value="1"/>
</dbReference>
<dbReference type="AlphaFoldDB" id="S7S136"/>
<organism evidence="13 14">
    <name type="scientific">Gloeophyllum trabeum (strain ATCC 11539 / FP-39264 / Madison 617)</name>
    <name type="common">Brown rot fungus</name>
    <dbReference type="NCBI Taxonomy" id="670483"/>
    <lineage>
        <taxon>Eukaryota</taxon>
        <taxon>Fungi</taxon>
        <taxon>Dikarya</taxon>
        <taxon>Basidiomycota</taxon>
        <taxon>Agaricomycotina</taxon>
        <taxon>Agaricomycetes</taxon>
        <taxon>Gloeophyllales</taxon>
        <taxon>Gloeophyllaceae</taxon>
        <taxon>Gloeophyllum</taxon>
    </lineage>
</organism>
<evidence type="ECO:0000256" key="6">
    <source>
        <dbReference type="ARBA" id="ARBA00023015"/>
    </source>
</evidence>
<dbReference type="RefSeq" id="XP_007862427.1">
    <property type="nucleotide sequence ID" value="XM_007864236.1"/>
</dbReference>
<dbReference type="GO" id="GO:0042790">
    <property type="term" value="P:nucleolar large rRNA transcription by RNA polymerase I"/>
    <property type="evidence" value="ECO:0007669"/>
    <property type="project" value="TreeGrafter"/>
</dbReference>
<dbReference type="OrthoDB" id="428577at2759"/>
<dbReference type="GO" id="GO:0001164">
    <property type="term" value="F:RNA polymerase I core promoter sequence-specific DNA binding"/>
    <property type="evidence" value="ECO:0007669"/>
    <property type="project" value="InterPro"/>
</dbReference>
<evidence type="ECO:0000259" key="12">
    <source>
        <dbReference type="Pfam" id="PF20645"/>
    </source>
</evidence>
<comment type="similarity">
    <text evidence="2">Belongs to the RRN7/TAF1B family.</text>
</comment>
<dbReference type="OMA" id="ICRDIWA"/>
<dbReference type="Pfam" id="PF20645">
    <property type="entry name" value="Rrn7_cyclin_C"/>
    <property type="match status" value="1"/>
</dbReference>
<name>S7S136_GLOTA</name>
<protein>
    <recommendedName>
        <fullName evidence="15">RRN7-type domain-containing protein</fullName>
    </recommendedName>
</protein>
<keyword evidence="9" id="KW-0539">Nucleus</keyword>
<proteinExistence type="inferred from homology"/>
<dbReference type="EMBL" id="KB469297">
    <property type="protein sequence ID" value="EPQ59439.1"/>
    <property type="molecule type" value="Genomic_DNA"/>
</dbReference>
<accession>S7S136</accession>
<evidence type="ECO:0000256" key="10">
    <source>
        <dbReference type="SAM" id="MobiDB-lite"/>
    </source>
</evidence>
<keyword evidence="7" id="KW-0238">DNA-binding</keyword>
<dbReference type="PANTHER" id="PTHR31576">
    <property type="entry name" value="TATA BOX-BINDING PROTEIN-ASSOCIATED FACTOR RNA POLYMERASE I SUBUNIT B"/>
    <property type="match status" value="1"/>
</dbReference>
<evidence type="ECO:0000256" key="1">
    <source>
        <dbReference type="ARBA" id="ARBA00004604"/>
    </source>
</evidence>
<feature type="compositionally biased region" description="Polar residues" evidence="10">
    <location>
        <begin position="139"/>
        <end position="160"/>
    </location>
</feature>
<keyword evidence="8" id="KW-0804">Transcription</keyword>
<evidence type="ECO:0000256" key="2">
    <source>
        <dbReference type="ARBA" id="ARBA00006899"/>
    </source>
</evidence>
<dbReference type="GO" id="GO:0070860">
    <property type="term" value="C:RNA polymerase I core factor complex"/>
    <property type="evidence" value="ECO:0007669"/>
    <property type="project" value="InterPro"/>
</dbReference>
<dbReference type="KEGG" id="gtr:GLOTRDRAFT_136310"/>
<dbReference type="GeneID" id="19303511"/>
<evidence type="ECO:0000256" key="9">
    <source>
        <dbReference type="ARBA" id="ARBA00023242"/>
    </source>
</evidence>
<feature type="region of interest" description="Disordered" evidence="10">
    <location>
        <begin position="129"/>
        <end position="233"/>
    </location>
</feature>
<evidence type="ECO:0000313" key="13">
    <source>
        <dbReference type="EMBL" id="EPQ59439.1"/>
    </source>
</evidence>
<keyword evidence="14" id="KW-1185">Reference proteome</keyword>
<sequence length="525" mass="58512">MALRKKCPVCGSRKWHKEPSSGLITCSEGHVLQNYRSETNETTELGPHAMRKRTLKSNRRKKETASKANPLLYHGPRARYHYFQCLQLVFRKQISVLVRLWDLPAEFETVCRDLWALHLSLLPNPPPAEPYLHAHEQQGDVSPATQATSLQTPRQTQTPTEGGGDGDEGEAANTERDSSSSASESTDTEDDPEMAALMRDASESSSSEEDDSATRPLQTESSTKHKGKHRNYGKYDAPANTIAVLVLACWTMRLPMIYQDFIKIIETYELPYLDPVRRGILPASMTVHLTKQTVQALSPHFDNVPPEVSLIAAAVIVLRMVYGLDGIARVPNEKEDPTCALPRLQEYLAHVKELNAESAESKDALFSATSRMNVTDLTDGMLDEYINFCHRALLGGGQSHEVDELGDIVRDYFPIGQGATAEEKSAVPMREPSGRVLPPTALHQASGSDDLRPGEAYKIFNSRDVFGALPDDLQLVVDRAAMWAGVSEECVCAVVERFERRVVRWWDSVRRKEKRKSRGESEGEG</sequence>
<dbReference type="Proteomes" id="UP000030669">
    <property type="component" value="Unassembled WGS sequence"/>
</dbReference>
<feature type="domain" description="Rrn7/TAF1B C-terminal cyclin" evidence="12">
    <location>
        <begin position="299"/>
        <end position="392"/>
    </location>
</feature>
<keyword evidence="3" id="KW-0479">Metal-binding</keyword>
<evidence type="ECO:0000259" key="11">
    <source>
        <dbReference type="Pfam" id="PF20644"/>
    </source>
</evidence>
<dbReference type="InterPro" id="IPR033599">
    <property type="entry name" value="TAF1B/Rrn7"/>
</dbReference>
<evidence type="ECO:0000256" key="5">
    <source>
        <dbReference type="ARBA" id="ARBA00022833"/>
    </source>
</evidence>
<dbReference type="Pfam" id="PF20644">
    <property type="entry name" value="Rrn7_cyclin_N"/>
    <property type="match status" value="1"/>
</dbReference>
<dbReference type="GO" id="GO:0008270">
    <property type="term" value="F:zinc ion binding"/>
    <property type="evidence" value="ECO:0007669"/>
    <property type="project" value="UniProtKB-KW"/>
</dbReference>
<keyword evidence="4" id="KW-0863">Zinc-finger</keyword>
<feature type="domain" description="Rrn7/TAF1B N-terminal cyclin" evidence="11">
    <location>
        <begin position="194"/>
        <end position="276"/>
    </location>
</feature>
<keyword evidence="6" id="KW-0805">Transcription regulation</keyword>
<evidence type="ECO:0000256" key="7">
    <source>
        <dbReference type="ARBA" id="ARBA00023125"/>
    </source>
</evidence>
<evidence type="ECO:0008006" key="15">
    <source>
        <dbReference type="Google" id="ProtNLM"/>
    </source>
</evidence>
<gene>
    <name evidence="13" type="ORF">GLOTRDRAFT_136310</name>
</gene>
<keyword evidence="5" id="KW-0862">Zinc</keyword>
<evidence type="ECO:0000256" key="8">
    <source>
        <dbReference type="ARBA" id="ARBA00023163"/>
    </source>
</evidence>
<dbReference type="STRING" id="670483.S7S136"/>
<evidence type="ECO:0000256" key="4">
    <source>
        <dbReference type="ARBA" id="ARBA00022771"/>
    </source>
</evidence>
<dbReference type="HOGENOM" id="CLU_029055_0_0_1"/>
<dbReference type="InterPro" id="IPR048538">
    <property type="entry name" value="Rrn7_cyclin_C"/>
</dbReference>
<evidence type="ECO:0000313" key="14">
    <source>
        <dbReference type="Proteomes" id="UP000030669"/>
    </source>
</evidence>
<comment type="subcellular location">
    <subcellularLocation>
        <location evidence="1">Nucleus</location>
        <location evidence="1">Nucleolus</location>
    </subcellularLocation>
</comment>
<evidence type="ECO:0000256" key="3">
    <source>
        <dbReference type="ARBA" id="ARBA00022723"/>
    </source>
</evidence>
<dbReference type="InterPro" id="IPR048540">
    <property type="entry name" value="Rrn7_cyclin_N"/>
</dbReference>
<reference evidence="13 14" key="1">
    <citation type="journal article" date="2012" name="Science">
        <title>The Paleozoic origin of enzymatic lignin decomposition reconstructed from 31 fungal genomes.</title>
        <authorList>
            <person name="Floudas D."/>
            <person name="Binder M."/>
            <person name="Riley R."/>
            <person name="Barry K."/>
            <person name="Blanchette R.A."/>
            <person name="Henrissat B."/>
            <person name="Martinez A.T."/>
            <person name="Otillar R."/>
            <person name="Spatafora J.W."/>
            <person name="Yadav J.S."/>
            <person name="Aerts A."/>
            <person name="Benoit I."/>
            <person name="Boyd A."/>
            <person name="Carlson A."/>
            <person name="Copeland A."/>
            <person name="Coutinho P.M."/>
            <person name="de Vries R.P."/>
            <person name="Ferreira P."/>
            <person name="Findley K."/>
            <person name="Foster B."/>
            <person name="Gaskell J."/>
            <person name="Glotzer D."/>
            <person name="Gorecki P."/>
            <person name="Heitman J."/>
            <person name="Hesse C."/>
            <person name="Hori C."/>
            <person name="Igarashi K."/>
            <person name="Jurgens J.A."/>
            <person name="Kallen N."/>
            <person name="Kersten P."/>
            <person name="Kohler A."/>
            <person name="Kuees U."/>
            <person name="Kumar T.K.A."/>
            <person name="Kuo A."/>
            <person name="LaButti K."/>
            <person name="Larrondo L.F."/>
            <person name="Lindquist E."/>
            <person name="Ling A."/>
            <person name="Lombard V."/>
            <person name="Lucas S."/>
            <person name="Lundell T."/>
            <person name="Martin R."/>
            <person name="McLaughlin D.J."/>
            <person name="Morgenstern I."/>
            <person name="Morin E."/>
            <person name="Murat C."/>
            <person name="Nagy L.G."/>
            <person name="Nolan M."/>
            <person name="Ohm R.A."/>
            <person name="Patyshakuliyeva A."/>
            <person name="Rokas A."/>
            <person name="Ruiz-Duenas F.J."/>
            <person name="Sabat G."/>
            <person name="Salamov A."/>
            <person name="Samejima M."/>
            <person name="Schmutz J."/>
            <person name="Slot J.C."/>
            <person name="St John F."/>
            <person name="Stenlid J."/>
            <person name="Sun H."/>
            <person name="Sun S."/>
            <person name="Syed K."/>
            <person name="Tsang A."/>
            <person name="Wiebenga A."/>
            <person name="Young D."/>
            <person name="Pisabarro A."/>
            <person name="Eastwood D.C."/>
            <person name="Martin F."/>
            <person name="Cullen D."/>
            <person name="Grigoriev I.V."/>
            <person name="Hibbett D.S."/>
        </authorList>
    </citation>
    <scope>NUCLEOTIDE SEQUENCE [LARGE SCALE GENOMIC DNA]</scope>
    <source>
        <strain evidence="13 14">ATCC 11539</strain>
    </source>
</reference>
<dbReference type="eggNOG" id="ENOG502S2NQ">
    <property type="taxonomic scope" value="Eukaryota"/>
</dbReference>
<feature type="region of interest" description="Disordered" evidence="10">
    <location>
        <begin position="422"/>
        <end position="448"/>
    </location>
</feature>